<evidence type="ECO:0000313" key="2">
    <source>
        <dbReference type="EMBL" id="OGM99994.1"/>
    </source>
</evidence>
<feature type="transmembrane region" description="Helical" evidence="1">
    <location>
        <begin position="6"/>
        <end position="33"/>
    </location>
</feature>
<evidence type="ECO:0008006" key="4">
    <source>
        <dbReference type="Google" id="ProtNLM"/>
    </source>
</evidence>
<dbReference type="Proteomes" id="UP000177117">
    <property type="component" value="Unassembled WGS sequence"/>
</dbReference>
<organism evidence="2 3">
    <name type="scientific">Candidatus Yanofskybacteria bacterium RIFCSPHIGHO2_01_FULL_41_53</name>
    <dbReference type="NCBI Taxonomy" id="1802663"/>
    <lineage>
        <taxon>Bacteria</taxon>
        <taxon>Candidatus Yanofskyibacteriota</taxon>
    </lineage>
</organism>
<dbReference type="InterPro" id="IPR009003">
    <property type="entry name" value="Peptidase_S1_PA"/>
</dbReference>
<keyword evidence="1" id="KW-0812">Transmembrane</keyword>
<dbReference type="SUPFAM" id="SSF50494">
    <property type="entry name" value="Trypsin-like serine proteases"/>
    <property type="match status" value="1"/>
</dbReference>
<protein>
    <recommendedName>
        <fullName evidence="4">Serine protease</fullName>
    </recommendedName>
</protein>
<dbReference type="AlphaFoldDB" id="A0A1F8EGP1"/>
<sequence length="247" mass="27203">MVKDLFYKYFLISLIGGIAGYFMLSSVNLYLFYPQAFYSQNFNQDQKPSVSITPMVTVSNAGWENLAQKNSLSSVGIQVFQNNRLIKQGNGLVVSSDGLVVTVADLALSGAIYQIFHEDKIIKATAEAVDFKLNLLLLKSQTSYASVADFDSIGNIKPGQDAVIIGKIVDLSRPILTVQRGLINYITEKAITIDAIPNNFLAGFGVINSNGRIIGIVSIKNARIVLIKSSLIKNFFENYLSWGENRF</sequence>
<reference evidence="2 3" key="1">
    <citation type="journal article" date="2016" name="Nat. Commun.">
        <title>Thousands of microbial genomes shed light on interconnected biogeochemical processes in an aquifer system.</title>
        <authorList>
            <person name="Anantharaman K."/>
            <person name="Brown C.T."/>
            <person name="Hug L.A."/>
            <person name="Sharon I."/>
            <person name="Castelle C.J."/>
            <person name="Probst A.J."/>
            <person name="Thomas B.C."/>
            <person name="Singh A."/>
            <person name="Wilkins M.J."/>
            <person name="Karaoz U."/>
            <person name="Brodie E.L."/>
            <person name="Williams K.H."/>
            <person name="Hubbard S.S."/>
            <person name="Banfield J.F."/>
        </authorList>
    </citation>
    <scope>NUCLEOTIDE SEQUENCE [LARGE SCALE GENOMIC DNA]</scope>
</reference>
<keyword evidence="1" id="KW-1133">Transmembrane helix</keyword>
<accession>A0A1F8EGP1</accession>
<dbReference type="EMBL" id="MGJD01000031">
    <property type="protein sequence ID" value="OGM99994.1"/>
    <property type="molecule type" value="Genomic_DNA"/>
</dbReference>
<name>A0A1F8EGP1_9BACT</name>
<dbReference type="Pfam" id="PF13365">
    <property type="entry name" value="Trypsin_2"/>
    <property type="match status" value="1"/>
</dbReference>
<dbReference type="Gene3D" id="2.40.10.120">
    <property type="match status" value="1"/>
</dbReference>
<evidence type="ECO:0000313" key="3">
    <source>
        <dbReference type="Proteomes" id="UP000177117"/>
    </source>
</evidence>
<comment type="caution">
    <text evidence="2">The sequence shown here is derived from an EMBL/GenBank/DDBJ whole genome shotgun (WGS) entry which is preliminary data.</text>
</comment>
<evidence type="ECO:0000256" key="1">
    <source>
        <dbReference type="SAM" id="Phobius"/>
    </source>
</evidence>
<keyword evidence="1" id="KW-0472">Membrane</keyword>
<proteinExistence type="predicted"/>
<gene>
    <name evidence="2" type="ORF">A2650_01115</name>
</gene>